<reference evidence="10 11" key="1">
    <citation type="submission" date="2016-02" db="EMBL/GenBank/DDBJ databases">
        <authorList>
            <consortium name="Pathogen Informatics"/>
        </authorList>
    </citation>
    <scope>NUCLEOTIDE SEQUENCE [LARGE SCALE GENOMIC DNA]</scope>
    <source>
        <strain evidence="10 11">SS985</strain>
    </source>
</reference>
<sequence length="415" mass="44225">MENWKFALKSIMAHKMRSLLTMLGIIIGVAAVVIIVAMGTGVAKSIEKSLAGDQNNVQVYFTAFSSSGTAFGPFGTASTEEPILEEEPDLTDSTLKGLLEIDGVSNYYSSISNIAEVRSGNKKAENVTITGVSQNFFAVKEYEILAGRQFTANDYSRFSRMIMLDTALAEKLFGSIENSLNQTISVNSNAYLVIGVYKDPKAGTAIYGMNSGGNAVMTNTQLAAETGMKENSQIFVHVEDVTRATEVGKAAADYLTKATGLKEARYEIYDMSAMLEEFKSQMSGVTLFIGAVAGISLLVGGIGVMNIMLVSVTERTREIGLRKALGATRGNILIQFLIEAMVLTTLGGAIGLAIAQTIVFLLNVSKALGERIAAEISIPVVLGSLAFSAVVGIVFGVLPANKASKLNPIEALRYE</sequence>
<dbReference type="Pfam" id="PF02687">
    <property type="entry name" value="FtsX"/>
    <property type="match status" value="1"/>
</dbReference>
<evidence type="ECO:0000313" key="11">
    <source>
        <dbReference type="Proteomes" id="UP000071601"/>
    </source>
</evidence>
<dbReference type="EC" id="3.6.3.-" evidence="10"/>
<dbReference type="RefSeq" id="WP_044685275.1">
    <property type="nucleotide sequence ID" value="NZ_CEGZ01000065.1"/>
</dbReference>
<dbReference type="PANTHER" id="PTHR30572">
    <property type="entry name" value="MEMBRANE COMPONENT OF TRANSPORTER-RELATED"/>
    <property type="match status" value="1"/>
</dbReference>
<dbReference type="Proteomes" id="UP000071601">
    <property type="component" value="Unassembled WGS sequence"/>
</dbReference>
<evidence type="ECO:0000256" key="7">
    <source>
        <dbReference type="SAM" id="Phobius"/>
    </source>
</evidence>
<proteinExistence type="inferred from homology"/>
<evidence type="ECO:0000313" key="10">
    <source>
        <dbReference type="EMBL" id="CYX76879.1"/>
    </source>
</evidence>
<evidence type="ECO:0000256" key="1">
    <source>
        <dbReference type="ARBA" id="ARBA00004651"/>
    </source>
</evidence>
<keyword evidence="5 7" id="KW-0472">Membrane</keyword>
<gene>
    <name evidence="10" type="primary">macB_5</name>
    <name evidence="10" type="ORF">ERS132525_01660</name>
</gene>
<evidence type="ECO:0000256" key="4">
    <source>
        <dbReference type="ARBA" id="ARBA00022989"/>
    </source>
</evidence>
<keyword evidence="3 7" id="KW-0812">Transmembrane</keyword>
<dbReference type="InterPro" id="IPR025857">
    <property type="entry name" value="MacB_PCD"/>
</dbReference>
<dbReference type="PANTHER" id="PTHR30572:SF4">
    <property type="entry name" value="ABC TRANSPORTER PERMEASE YTRF"/>
    <property type="match status" value="1"/>
</dbReference>
<feature type="transmembrane region" description="Helical" evidence="7">
    <location>
        <begin position="376"/>
        <end position="398"/>
    </location>
</feature>
<feature type="transmembrane region" description="Helical" evidence="7">
    <location>
        <begin position="20"/>
        <end position="43"/>
    </location>
</feature>
<dbReference type="GO" id="GO:0005886">
    <property type="term" value="C:plasma membrane"/>
    <property type="evidence" value="ECO:0007669"/>
    <property type="project" value="UniProtKB-SubCell"/>
</dbReference>
<keyword evidence="4 7" id="KW-1133">Transmembrane helix</keyword>
<organism evidence="10 11">
    <name type="scientific">Streptococcus suis</name>
    <dbReference type="NCBI Taxonomy" id="1307"/>
    <lineage>
        <taxon>Bacteria</taxon>
        <taxon>Bacillati</taxon>
        <taxon>Bacillota</taxon>
        <taxon>Bacilli</taxon>
        <taxon>Lactobacillales</taxon>
        <taxon>Streptococcaceae</taxon>
        <taxon>Streptococcus</taxon>
    </lineage>
</organism>
<comment type="subcellular location">
    <subcellularLocation>
        <location evidence="1">Cell membrane</location>
        <topology evidence="1">Multi-pass membrane protein</topology>
    </subcellularLocation>
</comment>
<feature type="domain" description="MacB-like periplasmic core" evidence="9">
    <location>
        <begin position="18"/>
        <end position="252"/>
    </location>
</feature>
<name>A0AB33UD36_STRSU</name>
<evidence type="ECO:0000259" key="9">
    <source>
        <dbReference type="Pfam" id="PF12704"/>
    </source>
</evidence>
<dbReference type="InterPro" id="IPR003838">
    <property type="entry name" value="ABC3_permease_C"/>
</dbReference>
<accession>A0AB33UD36</accession>
<keyword evidence="2" id="KW-1003">Cell membrane</keyword>
<evidence type="ECO:0000256" key="3">
    <source>
        <dbReference type="ARBA" id="ARBA00022692"/>
    </source>
</evidence>
<feature type="domain" description="ABC3 transporter permease C-terminal" evidence="8">
    <location>
        <begin position="291"/>
        <end position="408"/>
    </location>
</feature>
<feature type="transmembrane region" description="Helical" evidence="7">
    <location>
        <begin position="333"/>
        <end position="364"/>
    </location>
</feature>
<comment type="similarity">
    <text evidence="6">Belongs to the ABC-4 integral membrane protein family.</text>
</comment>
<dbReference type="InterPro" id="IPR050250">
    <property type="entry name" value="Macrolide_Exporter_MacB"/>
</dbReference>
<dbReference type="EMBL" id="FILR01000018">
    <property type="protein sequence ID" value="CYX76879.1"/>
    <property type="molecule type" value="Genomic_DNA"/>
</dbReference>
<dbReference type="GO" id="GO:0022857">
    <property type="term" value="F:transmembrane transporter activity"/>
    <property type="evidence" value="ECO:0007669"/>
    <property type="project" value="TreeGrafter"/>
</dbReference>
<keyword evidence="10" id="KW-0378">Hydrolase</keyword>
<evidence type="ECO:0000256" key="6">
    <source>
        <dbReference type="ARBA" id="ARBA00038076"/>
    </source>
</evidence>
<comment type="caution">
    <text evidence="10">The sequence shown here is derived from an EMBL/GenBank/DDBJ whole genome shotgun (WGS) entry which is preliminary data.</text>
</comment>
<evidence type="ECO:0000259" key="8">
    <source>
        <dbReference type="Pfam" id="PF02687"/>
    </source>
</evidence>
<dbReference type="Pfam" id="PF12704">
    <property type="entry name" value="MacB_PCD"/>
    <property type="match status" value="1"/>
</dbReference>
<protein>
    <submittedName>
        <fullName evidence="10">Peptide ABC transporter permease</fullName>
        <ecNumber evidence="10">3.6.3.-</ecNumber>
    </submittedName>
</protein>
<evidence type="ECO:0000256" key="5">
    <source>
        <dbReference type="ARBA" id="ARBA00023136"/>
    </source>
</evidence>
<dbReference type="AlphaFoldDB" id="A0AB33UD36"/>
<dbReference type="GO" id="GO:0016787">
    <property type="term" value="F:hydrolase activity"/>
    <property type="evidence" value="ECO:0007669"/>
    <property type="project" value="UniProtKB-KW"/>
</dbReference>
<feature type="transmembrane region" description="Helical" evidence="7">
    <location>
        <begin position="287"/>
        <end position="312"/>
    </location>
</feature>
<evidence type="ECO:0000256" key="2">
    <source>
        <dbReference type="ARBA" id="ARBA00022475"/>
    </source>
</evidence>